<evidence type="ECO:0000256" key="1">
    <source>
        <dbReference type="ARBA" id="ARBA00022679"/>
    </source>
</evidence>
<sequence length="308" mass="32987">MKTFLVVNPRSANGQTGKRWAEISAQVGKALGEFGHGFTQGGMDAARITRQALLDGYECVVAVGGDGTLNEVTNGFFENGRAINPNAALGLIPRGTGGDFRRTFGWDLELESSLERLRSGTTEPFDVGQLEFVGNDGQPATRYFANIASFGVSAVVAQEVNRSSKALGGHLSFMWGTLKGLVKYSERQVRLSVDGGPEEVVSVTAVAVANGRYFGSGMFVAPDAVTHDGLFDVTIWSGYGLSDFVLKSKGVYNGSHVNWKGTRRLRCRTLRAEPLEGGDVFLDVDGETPGRLPCTMTLLPGAIRLKVS</sequence>
<dbReference type="InterPro" id="IPR016064">
    <property type="entry name" value="NAD/diacylglycerol_kinase_sf"/>
</dbReference>
<dbReference type="Pfam" id="PF19279">
    <property type="entry name" value="YegS_C"/>
    <property type="match status" value="1"/>
</dbReference>
<name>A0A0H4WR88_9BACT</name>
<dbReference type="InterPro" id="IPR045540">
    <property type="entry name" value="YegS/DAGK_C"/>
</dbReference>
<dbReference type="NCBIfam" id="TIGR00147">
    <property type="entry name" value="YegS/Rv2252/BmrU family lipid kinase"/>
    <property type="match status" value="1"/>
</dbReference>
<evidence type="ECO:0000313" key="7">
    <source>
        <dbReference type="Proteomes" id="UP000009026"/>
    </source>
</evidence>
<keyword evidence="7" id="KW-1185">Reference proteome</keyword>
<dbReference type="GO" id="GO:0008654">
    <property type="term" value="P:phospholipid biosynthetic process"/>
    <property type="evidence" value="ECO:0007669"/>
    <property type="project" value="InterPro"/>
</dbReference>
<evidence type="ECO:0000259" key="5">
    <source>
        <dbReference type="PROSITE" id="PS50146"/>
    </source>
</evidence>
<dbReference type="STRING" id="1297742.A176_002211"/>
<dbReference type="RefSeq" id="WP_002636748.1">
    <property type="nucleotide sequence ID" value="NZ_CP012109.1"/>
</dbReference>
<dbReference type="AlphaFoldDB" id="A0A0H4WR88"/>
<keyword evidence="1" id="KW-0808">Transferase</keyword>
<dbReference type="Proteomes" id="UP000009026">
    <property type="component" value="Chromosome"/>
</dbReference>
<protein>
    <recommendedName>
        <fullName evidence="5">DAGKc domain-containing protein</fullName>
    </recommendedName>
</protein>
<gene>
    <name evidence="6" type="ORF">A176_002211</name>
</gene>
<evidence type="ECO:0000256" key="3">
    <source>
        <dbReference type="ARBA" id="ARBA00022777"/>
    </source>
</evidence>
<proteinExistence type="predicted"/>
<dbReference type="KEGG" id="mym:A176_002211"/>
<keyword evidence="4" id="KW-0067">ATP-binding</keyword>
<dbReference type="PANTHER" id="PTHR12358">
    <property type="entry name" value="SPHINGOSINE KINASE"/>
    <property type="match status" value="1"/>
</dbReference>
<dbReference type="PATRIC" id="fig|1297742.4.peg.2237"/>
<feature type="domain" description="DAGKc" evidence="5">
    <location>
        <begin position="1"/>
        <end position="134"/>
    </location>
</feature>
<organism evidence="6 7">
    <name type="scientific">Pseudomyxococcus hansupus</name>
    <dbReference type="NCBI Taxonomy" id="1297742"/>
    <lineage>
        <taxon>Bacteria</taxon>
        <taxon>Pseudomonadati</taxon>
        <taxon>Myxococcota</taxon>
        <taxon>Myxococcia</taxon>
        <taxon>Myxococcales</taxon>
        <taxon>Cystobacterineae</taxon>
        <taxon>Myxococcaceae</taxon>
        <taxon>Pseudomyxococcus</taxon>
    </lineage>
</organism>
<keyword evidence="2" id="KW-0547">Nucleotide-binding</keyword>
<dbReference type="eggNOG" id="COG1597">
    <property type="taxonomic scope" value="Bacteria"/>
</dbReference>
<dbReference type="GO" id="GO:0016301">
    <property type="term" value="F:kinase activity"/>
    <property type="evidence" value="ECO:0007669"/>
    <property type="project" value="UniProtKB-KW"/>
</dbReference>
<dbReference type="InterPro" id="IPR050187">
    <property type="entry name" value="Lipid_Phosphate_FormReg"/>
</dbReference>
<dbReference type="OrthoDB" id="142078at2"/>
<dbReference type="Pfam" id="PF00781">
    <property type="entry name" value="DAGK_cat"/>
    <property type="match status" value="1"/>
</dbReference>
<dbReference type="InterPro" id="IPR001206">
    <property type="entry name" value="Diacylglycerol_kinase_cat_dom"/>
</dbReference>
<dbReference type="GO" id="GO:0005524">
    <property type="term" value="F:ATP binding"/>
    <property type="evidence" value="ECO:0007669"/>
    <property type="project" value="UniProtKB-KW"/>
</dbReference>
<dbReference type="EMBL" id="CP012109">
    <property type="protein sequence ID" value="AKQ65299.1"/>
    <property type="molecule type" value="Genomic_DNA"/>
</dbReference>
<dbReference type="SMART" id="SM00046">
    <property type="entry name" value="DAGKc"/>
    <property type="match status" value="1"/>
</dbReference>
<evidence type="ECO:0000256" key="2">
    <source>
        <dbReference type="ARBA" id="ARBA00022741"/>
    </source>
</evidence>
<dbReference type="InterPro" id="IPR017438">
    <property type="entry name" value="ATP-NAD_kinase_N"/>
</dbReference>
<evidence type="ECO:0000313" key="6">
    <source>
        <dbReference type="EMBL" id="AKQ65299.1"/>
    </source>
</evidence>
<keyword evidence="3" id="KW-0418">Kinase</keyword>
<reference evidence="6 7" key="1">
    <citation type="journal article" date="2016" name="PLoS ONE">
        <title>Complete Genome Sequence and Comparative Genomics of a Novel Myxobacterium Myxococcus hansupus.</title>
        <authorList>
            <person name="Sharma G."/>
            <person name="Narwani T."/>
            <person name="Subramanian S."/>
        </authorList>
    </citation>
    <scope>NUCLEOTIDE SEQUENCE [LARGE SCALE GENOMIC DNA]</scope>
    <source>
        <strain evidence="7">mixupus</strain>
    </source>
</reference>
<evidence type="ECO:0000256" key="4">
    <source>
        <dbReference type="ARBA" id="ARBA00022840"/>
    </source>
</evidence>
<dbReference type="SUPFAM" id="SSF111331">
    <property type="entry name" value="NAD kinase/diacylglycerol kinase-like"/>
    <property type="match status" value="1"/>
</dbReference>
<dbReference type="PANTHER" id="PTHR12358:SF54">
    <property type="entry name" value="SPHINGOSINE KINASE RELATED PROTEIN"/>
    <property type="match status" value="1"/>
</dbReference>
<dbReference type="PROSITE" id="PS50146">
    <property type="entry name" value="DAGK"/>
    <property type="match status" value="1"/>
</dbReference>
<dbReference type="InterPro" id="IPR005218">
    <property type="entry name" value="Diacylglycerol/lipid_kinase"/>
</dbReference>
<dbReference type="Gene3D" id="3.40.50.10330">
    <property type="entry name" value="Probable inorganic polyphosphate/atp-NAD kinase, domain 1"/>
    <property type="match status" value="1"/>
</dbReference>
<accession>A0A0H4WR88</accession>
<dbReference type="Gene3D" id="2.60.200.40">
    <property type="match status" value="1"/>
</dbReference>